<keyword evidence="1" id="KW-0472">Membrane</keyword>
<evidence type="ECO:0000259" key="2">
    <source>
        <dbReference type="Pfam" id="PF07331"/>
    </source>
</evidence>
<evidence type="ECO:0000313" key="3">
    <source>
        <dbReference type="EMBL" id="OSI15524.1"/>
    </source>
</evidence>
<dbReference type="RefSeq" id="WP_085366273.1">
    <property type="nucleotide sequence ID" value="NZ_CAUJPZ010000023.1"/>
</dbReference>
<feature type="domain" description="DUF1468" evidence="2">
    <location>
        <begin position="9"/>
        <end position="140"/>
    </location>
</feature>
<dbReference type="EMBL" id="MTBO01000022">
    <property type="protein sequence ID" value="OSI15524.1"/>
    <property type="molecule type" value="Genomic_DNA"/>
</dbReference>
<evidence type="ECO:0000256" key="1">
    <source>
        <dbReference type="SAM" id="Phobius"/>
    </source>
</evidence>
<keyword evidence="4" id="KW-1185">Reference proteome</keyword>
<accession>A0A1X3D750</accession>
<dbReference type="Proteomes" id="UP000193118">
    <property type="component" value="Unassembled WGS sequence"/>
</dbReference>
<keyword evidence="1" id="KW-0812">Transmembrane</keyword>
<dbReference type="GeneID" id="94580850"/>
<sequence>MKIERLFSAALLLAALGLLYLAFGYTAPVSYDPLGPRPYPMLILSLLALCCLFLVVRPRGEYINLGYTPAILKKVGLCIVFLGAYAVLFEVLGFPLATALMSFGIGKLFGGRTLPCAVSGMVLGALFYALFDLAFDVPLPLGFFG</sequence>
<gene>
    <name evidence="3" type="ORF">BWD09_08590</name>
</gene>
<reference evidence="4" key="1">
    <citation type="submission" date="2017-01" db="EMBL/GenBank/DDBJ databases">
        <authorList>
            <person name="Wolfgang W.J."/>
            <person name="Cole J."/>
            <person name="Wroblewski D."/>
            <person name="Mcginnis J."/>
            <person name="Musser K.A."/>
        </authorList>
    </citation>
    <scope>NUCLEOTIDE SEQUENCE [LARGE SCALE GENOMIC DNA]</scope>
    <source>
        <strain evidence="4">DSM 19151</strain>
    </source>
</reference>
<feature type="transmembrane region" description="Helical" evidence="1">
    <location>
        <begin position="117"/>
        <end position="135"/>
    </location>
</feature>
<organism evidence="3 4">
    <name type="scientific">Neisseria dentiae</name>
    <dbReference type="NCBI Taxonomy" id="194197"/>
    <lineage>
        <taxon>Bacteria</taxon>
        <taxon>Pseudomonadati</taxon>
        <taxon>Pseudomonadota</taxon>
        <taxon>Betaproteobacteria</taxon>
        <taxon>Neisseriales</taxon>
        <taxon>Neisseriaceae</taxon>
        <taxon>Neisseria</taxon>
    </lineage>
</organism>
<dbReference type="AlphaFoldDB" id="A0A1X3D750"/>
<dbReference type="STRING" id="194197.BWD09_08590"/>
<dbReference type="InterPro" id="IPR009936">
    <property type="entry name" value="DUF1468"/>
</dbReference>
<evidence type="ECO:0000313" key="4">
    <source>
        <dbReference type="Proteomes" id="UP000193118"/>
    </source>
</evidence>
<keyword evidence="1" id="KW-1133">Transmembrane helix</keyword>
<protein>
    <recommendedName>
        <fullName evidence="2">DUF1468 domain-containing protein</fullName>
    </recommendedName>
</protein>
<comment type="caution">
    <text evidence="3">The sequence shown here is derived from an EMBL/GenBank/DDBJ whole genome shotgun (WGS) entry which is preliminary data.</text>
</comment>
<dbReference type="OrthoDB" id="8795337at2"/>
<proteinExistence type="predicted"/>
<feature type="transmembrane region" description="Helical" evidence="1">
    <location>
        <begin position="77"/>
        <end position="105"/>
    </location>
</feature>
<feature type="transmembrane region" description="Helical" evidence="1">
    <location>
        <begin position="40"/>
        <end position="56"/>
    </location>
</feature>
<dbReference type="Pfam" id="PF07331">
    <property type="entry name" value="TctB"/>
    <property type="match status" value="1"/>
</dbReference>
<name>A0A1X3D750_9NEIS</name>